<evidence type="ECO:0000313" key="2">
    <source>
        <dbReference type="Proteomes" id="UP000035050"/>
    </source>
</evidence>
<proteinExistence type="predicted"/>
<dbReference type="AlphaFoldDB" id="A0A192B128"/>
<sequence>MPFIGQRIQLQVDQGGLGQVNIDPVKELPTEVVQLVGEEKGATEFAEFPRITQVNFIRTYVDGRRTRPRAANIRGMGDPHRKVPLLILVRSIYSTGSPPPHSHSSQNALNWELKTVSMQNVASVAIGGVRKTQRFHAPGTRSMKCAANPPKKPLSVGMARVLKHVHDRLEVMGPSVRWHVAYPLRSSELEDMVVERGVVVNPSAIPRRVNKVLPVFGRCRNKATADNGGLPFQIRLEMSRLRNP</sequence>
<reference evidence="1" key="1">
    <citation type="submission" date="2016-06" db="EMBL/GenBank/DDBJ databases">
        <title>Pandoraea oxalativorans DSM 23570 Genome Sequencing.</title>
        <authorList>
            <person name="Ee R."/>
            <person name="Lim Y.-L."/>
            <person name="Yong D."/>
            <person name="Yin W.-F."/>
            <person name="Chan K.-G."/>
        </authorList>
    </citation>
    <scope>NUCLEOTIDE SEQUENCE</scope>
    <source>
        <strain evidence="1">DSM 23570</strain>
        <plasmid evidence="1">pPO70-1</plasmid>
    </source>
</reference>
<keyword evidence="2" id="KW-1185">Reference proteome</keyword>
<dbReference type="OrthoDB" id="4315389at2"/>
<dbReference type="EMBL" id="CP011518">
    <property type="protein sequence ID" value="ANJ86789.1"/>
    <property type="molecule type" value="Genomic_DNA"/>
</dbReference>
<geneLocation type="plasmid" evidence="1 2">
    <name>pPO70-1</name>
</geneLocation>
<dbReference type="KEGG" id="pox:MB84_31490"/>
<organism evidence="1 2">
    <name type="scientific">Pandoraea oxalativorans</name>
    <dbReference type="NCBI Taxonomy" id="573737"/>
    <lineage>
        <taxon>Bacteria</taxon>
        <taxon>Pseudomonadati</taxon>
        <taxon>Pseudomonadota</taxon>
        <taxon>Betaproteobacteria</taxon>
        <taxon>Burkholderiales</taxon>
        <taxon>Burkholderiaceae</taxon>
        <taxon>Pandoraea</taxon>
    </lineage>
</organism>
<name>A0A192B128_9BURK</name>
<gene>
    <name evidence="1" type="ORF">MB84_31490</name>
</gene>
<keyword evidence="1" id="KW-0614">Plasmid</keyword>
<evidence type="ECO:0000313" key="1">
    <source>
        <dbReference type="EMBL" id="ANJ86789.1"/>
    </source>
</evidence>
<accession>A0A192B128</accession>
<protein>
    <submittedName>
        <fullName evidence="1">Uncharacterized protein</fullName>
    </submittedName>
</protein>
<dbReference type="Proteomes" id="UP000035050">
    <property type="component" value="Plasmid pPO70-1"/>
</dbReference>